<feature type="domain" description="C2H2-type" evidence="9">
    <location>
        <begin position="491"/>
        <end position="518"/>
    </location>
</feature>
<organism evidence="11 12">
    <name type="scientific">Brenthis ino</name>
    <name type="common">lesser marbled fritillary</name>
    <dbReference type="NCBI Taxonomy" id="405034"/>
    <lineage>
        <taxon>Eukaryota</taxon>
        <taxon>Metazoa</taxon>
        <taxon>Ecdysozoa</taxon>
        <taxon>Arthropoda</taxon>
        <taxon>Hexapoda</taxon>
        <taxon>Insecta</taxon>
        <taxon>Pterygota</taxon>
        <taxon>Neoptera</taxon>
        <taxon>Endopterygota</taxon>
        <taxon>Lepidoptera</taxon>
        <taxon>Glossata</taxon>
        <taxon>Ditrysia</taxon>
        <taxon>Papilionoidea</taxon>
        <taxon>Nymphalidae</taxon>
        <taxon>Heliconiinae</taxon>
        <taxon>Argynnini</taxon>
        <taxon>Brenthis</taxon>
    </lineage>
</organism>
<evidence type="ECO:0000256" key="1">
    <source>
        <dbReference type="ARBA" id="ARBA00004123"/>
    </source>
</evidence>
<feature type="domain" description="ZAD" evidence="10">
    <location>
        <begin position="2"/>
        <end position="73"/>
    </location>
</feature>
<dbReference type="PROSITE" id="PS00028">
    <property type="entry name" value="ZINC_FINGER_C2H2_1"/>
    <property type="match status" value="10"/>
</dbReference>
<feature type="binding site" evidence="8">
    <location>
        <position position="49"/>
    </location>
    <ligand>
        <name>Zn(2+)</name>
        <dbReference type="ChEBI" id="CHEBI:29105"/>
    </ligand>
</feature>
<comment type="subcellular location">
    <subcellularLocation>
        <location evidence="1">Nucleus</location>
    </subcellularLocation>
</comment>
<dbReference type="GO" id="GO:0045893">
    <property type="term" value="P:positive regulation of DNA-templated transcription"/>
    <property type="evidence" value="ECO:0007669"/>
    <property type="project" value="UniProtKB-ARBA"/>
</dbReference>
<keyword evidence="6" id="KW-0539">Nucleus</keyword>
<protein>
    <submittedName>
        <fullName evidence="11">Uncharacterized protein</fullName>
    </submittedName>
</protein>
<dbReference type="SUPFAM" id="SSF57667">
    <property type="entry name" value="beta-beta-alpha zinc fingers"/>
    <property type="match status" value="6"/>
</dbReference>
<dbReference type="OrthoDB" id="427030at2759"/>
<dbReference type="Proteomes" id="UP000838878">
    <property type="component" value="Chromosome 9"/>
</dbReference>
<dbReference type="FunFam" id="3.30.160.60:FF:000774">
    <property type="entry name" value="Zinc finger protein"/>
    <property type="match status" value="1"/>
</dbReference>
<keyword evidence="4 7" id="KW-0863">Zinc-finger</keyword>
<feature type="domain" description="C2H2-type" evidence="9">
    <location>
        <begin position="463"/>
        <end position="490"/>
    </location>
</feature>
<dbReference type="SUPFAM" id="SSF57716">
    <property type="entry name" value="Glucocorticoid receptor-like (DNA-binding domain)"/>
    <property type="match status" value="1"/>
</dbReference>
<feature type="domain" description="C2H2-type" evidence="9">
    <location>
        <begin position="393"/>
        <end position="420"/>
    </location>
</feature>
<dbReference type="InterPro" id="IPR012934">
    <property type="entry name" value="Znf_AD"/>
</dbReference>
<dbReference type="Gene3D" id="3.30.160.60">
    <property type="entry name" value="Classic Zinc Finger"/>
    <property type="match status" value="8"/>
</dbReference>
<evidence type="ECO:0000256" key="8">
    <source>
        <dbReference type="PROSITE-ProRule" id="PRU01263"/>
    </source>
</evidence>
<keyword evidence="2 8" id="KW-0479">Metal-binding</keyword>
<dbReference type="InterPro" id="IPR013087">
    <property type="entry name" value="Znf_C2H2_type"/>
</dbReference>
<evidence type="ECO:0000256" key="7">
    <source>
        <dbReference type="PROSITE-ProRule" id="PRU00042"/>
    </source>
</evidence>
<dbReference type="GO" id="GO:0043565">
    <property type="term" value="F:sequence-specific DNA binding"/>
    <property type="evidence" value="ECO:0007669"/>
    <property type="project" value="UniProtKB-ARBA"/>
</dbReference>
<name>A0A8J9YFV5_9NEOP</name>
<feature type="domain" description="C2H2-type" evidence="9">
    <location>
        <begin position="303"/>
        <end position="331"/>
    </location>
</feature>
<feature type="domain" description="C2H2-type" evidence="9">
    <location>
        <begin position="220"/>
        <end position="247"/>
    </location>
</feature>
<dbReference type="InterPro" id="IPR036236">
    <property type="entry name" value="Znf_C2H2_sf"/>
</dbReference>
<feature type="domain" description="C2H2-type" evidence="9">
    <location>
        <begin position="547"/>
        <end position="570"/>
    </location>
</feature>
<keyword evidence="12" id="KW-1185">Reference proteome</keyword>
<dbReference type="SMART" id="SM00355">
    <property type="entry name" value="ZnF_C2H2"/>
    <property type="match status" value="12"/>
</dbReference>
<dbReference type="PANTHER" id="PTHR24394:SF29">
    <property type="entry name" value="MYONEURIN"/>
    <property type="match status" value="1"/>
</dbReference>
<dbReference type="FunFam" id="3.30.160.60:FF:000352">
    <property type="entry name" value="zinc finger protein 3 homolog"/>
    <property type="match status" value="1"/>
</dbReference>
<evidence type="ECO:0000256" key="3">
    <source>
        <dbReference type="ARBA" id="ARBA00022737"/>
    </source>
</evidence>
<dbReference type="PROSITE" id="PS51915">
    <property type="entry name" value="ZAD"/>
    <property type="match status" value="1"/>
</dbReference>
<feature type="binding site" evidence="8">
    <location>
        <position position="4"/>
    </location>
    <ligand>
        <name>Zn(2+)</name>
        <dbReference type="ChEBI" id="CHEBI:29105"/>
    </ligand>
</feature>
<proteinExistence type="predicted"/>
<reference evidence="11" key="1">
    <citation type="submission" date="2021-12" db="EMBL/GenBank/DDBJ databases">
        <authorList>
            <person name="Martin H S."/>
        </authorList>
    </citation>
    <scope>NUCLEOTIDE SEQUENCE</scope>
</reference>
<feature type="binding site" evidence="8">
    <location>
        <position position="7"/>
    </location>
    <ligand>
        <name>Zn(2+)</name>
        <dbReference type="ChEBI" id="CHEBI:29105"/>
    </ligand>
</feature>
<dbReference type="GO" id="GO:0008270">
    <property type="term" value="F:zinc ion binding"/>
    <property type="evidence" value="ECO:0007669"/>
    <property type="project" value="UniProtKB-UniRule"/>
</dbReference>
<dbReference type="GO" id="GO:0005694">
    <property type="term" value="C:chromosome"/>
    <property type="evidence" value="ECO:0007669"/>
    <property type="project" value="UniProtKB-ARBA"/>
</dbReference>
<dbReference type="PANTHER" id="PTHR24394">
    <property type="entry name" value="ZINC FINGER PROTEIN"/>
    <property type="match status" value="1"/>
</dbReference>
<dbReference type="Pfam" id="PF07776">
    <property type="entry name" value="zf-AD"/>
    <property type="match status" value="1"/>
</dbReference>
<feature type="domain" description="C2H2-type" evidence="9">
    <location>
        <begin position="421"/>
        <end position="449"/>
    </location>
</feature>
<feature type="binding site" evidence="8">
    <location>
        <position position="46"/>
    </location>
    <ligand>
        <name>Zn(2+)</name>
        <dbReference type="ChEBI" id="CHEBI:29105"/>
    </ligand>
</feature>
<evidence type="ECO:0000256" key="5">
    <source>
        <dbReference type="ARBA" id="ARBA00022833"/>
    </source>
</evidence>
<gene>
    <name evidence="11" type="ORF">BINO364_LOCUS15774</name>
</gene>
<evidence type="ECO:0000256" key="4">
    <source>
        <dbReference type="ARBA" id="ARBA00022771"/>
    </source>
</evidence>
<evidence type="ECO:0000313" key="11">
    <source>
        <dbReference type="EMBL" id="CAH0730839.1"/>
    </source>
</evidence>
<dbReference type="FunFam" id="3.30.160.60:FF:001732">
    <property type="entry name" value="Zgc:162936"/>
    <property type="match status" value="1"/>
</dbReference>
<feature type="non-terminal residue" evidence="11">
    <location>
        <position position="585"/>
    </location>
</feature>
<keyword evidence="5 8" id="KW-0862">Zinc</keyword>
<dbReference type="AlphaFoldDB" id="A0A8J9YFV5"/>
<dbReference type="FunFam" id="3.30.160.60:FF:000446">
    <property type="entry name" value="Zinc finger protein"/>
    <property type="match status" value="1"/>
</dbReference>
<dbReference type="Gene3D" id="3.40.1800.20">
    <property type="match status" value="1"/>
</dbReference>
<feature type="domain" description="C2H2-type" evidence="9">
    <location>
        <begin position="330"/>
        <end position="358"/>
    </location>
</feature>
<evidence type="ECO:0000256" key="2">
    <source>
        <dbReference type="ARBA" id="ARBA00022723"/>
    </source>
</evidence>
<sequence length="585" mass="67740">MLICRICLSSENVKLFNVINFGLSEPYERLMDIEISDQQELSQYICSYCSSLLLKFLAFKDKCISAYTIMKYAAKEKLNLDQINGIANHKLPYTMSNKNTIIDMEYTELITIKEEDIPIIEEIKIESSEAKKKKLKKKKKEDLLTSNSLKLEDDFIGNEDYDNENDILNNDSLFNDSLVNDTFIHDSYLSDMKVIILSEQEQLQEIEERKTSSNYINSSYKCNFCYKGFIMATTFRNHMLKHDPERGDLICDICKSRFTEPRALKAHKVHTHERKYICKLCDHVSRSSHRAKEHLKWHSGYTFDCKICGASFAKSTSHLTHIRLQHPSNNACDICGESFIGEYGLRMHKTKAHNAETNVLAQCELCEFKFLSVEALSKHLEYAKDDICNVDLKPCPHCGEGLSSEETLQEHLKEHPKEETVFCEECNRSFRTRRSHATHYQRVHLGVKLRPRRRAAGKRGESAVCEVCGYKCISKATLVYHQRIHTGEKPYQCTECPKKFSVFQRLQIHIRTHTGETPYKCKHCPKAFKHKAALNRHDRVHTGAKPYSCPHCGKSFSQSNSMKLHVNTVHLKMPAPYRNRRNKIN</sequence>
<evidence type="ECO:0000259" key="9">
    <source>
        <dbReference type="PROSITE" id="PS50157"/>
    </source>
</evidence>
<evidence type="ECO:0000256" key="6">
    <source>
        <dbReference type="ARBA" id="ARBA00023242"/>
    </source>
</evidence>
<keyword evidence="3" id="KW-0677">Repeat</keyword>
<dbReference type="GO" id="GO:0005634">
    <property type="term" value="C:nucleus"/>
    <property type="evidence" value="ECO:0007669"/>
    <property type="project" value="UniProtKB-SubCell"/>
</dbReference>
<feature type="domain" description="C2H2-type" evidence="9">
    <location>
        <begin position="519"/>
        <end position="546"/>
    </location>
</feature>
<dbReference type="PROSITE" id="PS50157">
    <property type="entry name" value="ZINC_FINGER_C2H2_2"/>
    <property type="match status" value="9"/>
</dbReference>
<dbReference type="Pfam" id="PF00096">
    <property type="entry name" value="zf-C2H2"/>
    <property type="match status" value="3"/>
</dbReference>
<dbReference type="SMART" id="SM00868">
    <property type="entry name" value="zf-AD"/>
    <property type="match status" value="2"/>
</dbReference>
<evidence type="ECO:0000259" key="10">
    <source>
        <dbReference type="PROSITE" id="PS51915"/>
    </source>
</evidence>
<dbReference type="GO" id="GO:0000981">
    <property type="term" value="F:DNA-binding transcription factor activity, RNA polymerase II-specific"/>
    <property type="evidence" value="ECO:0007669"/>
    <property type="project" value="TreeGrafter"/>
</dbReference>
<evidence type="ECO:0000313" key="12">
    <source>
        <dbReference type="Proteomes" id="UP000838878"/>
    </source>
</evidence>
<accession>A0A8J9YFV5</accession>
<dbReference type="EMBL" id="OV170229">
    <property type="protein sequence ID" value="CAH0730839.1"/>
    <property type="molecule type" value="Genomic_DNA"/>
</dbReference>